<accession>A0AAW0AQM5</accession>
<reference evidence="1 2" key="1">
    <citation type="submission" date="2024-01" db="EMBL/GenBank/DDBJ databases">
        <title>A draft genome for a cacao thread blight-causing isolate of Paramarasmius palmivorus.</title>
        <authorList>
            <person name="Baruah I.K."/>
            <person name="Bukari Y."/>
            <person name="Amoako-Attah I."/>
            <person name="Meinhardt L.W."/>
            <person name="Bailey B.A."/>
            <person name="Cohen S.P."/>
        </authorList>
    </citation>
    <scope>NUCLEOTIDE SEQUENCE [LARGE SCALE GENOMIC DNA]</scope>
    <source>
        <strain evidence="1 2">GH-12</strain>
    </source>
</reference>
<dbReference type="Proteomes" id="UP001383192">
    <property type="component" value="Unassembled WGS sequence"/>
</dbReference>
<name>A0AAW0AQM5_9AGAR</name>
<organism evidence="1 2">
    <name type="scientific">Paramarasmius palmivorus</name>
    <dbReference type="NCBI Taxonomy" id="297713"/>
    <lineage>
        <taxon>Eukaryota</taxon>
        <taxon>Fungi</taxon>
        <taxon>Dikarya</taxon>
        <taxon>Basidiomycota</taxon>
        <taxon>Agaricomycotina</taxon>
        <taxon>Agaricomycetes</taxon>
        <taxon>Agaricomycetidae</taxon>
        <taxon>Agaricales</taxon>
        <taxon>Marasmiineae</taxon>
        <taxon>Marasmiaceae</taxon>
        <taxon>Paramarasmius</taxon>
    </lineage>
</organism>
<evidence type="ECO:0000313" key="1">
    <source>
        <dbReference type="EMBL" id="KAK7014755.1"/>
    </source>
</evidence>
<protein>
    <submittedName>
        <fullName evidence="1">Uncharacterized protein</fullName>
    </submittedName>
</protein>
<feature type="non-terminal residue" evidence="1">
    <location>
        <position position="1"/>
    </location>
</feature>
<proteinExistence type="predicted"/>
<sequence length="201" mass="22913">SYPCYTFDHPHPLCRSLQSSAVPRDETPLAARLLAAGREYANAHYGPIKCVAARQTLSMVDNSLFQTPNRQLTREPSWSFIRRFRSITDSYLWLIILQEKGTASRTGEPHAHDLYYPYPYSGLQIVQNNYIRGQSTMKEALQRKASLAPHSAGIIVAFLIRDREGNDVADFIICMDVPDIPKLQFSYFELNPDEVLESRSM</sequence>
<dbReference type="EMBL" id="JAYKXP010000350">
    <property type="protein sequence ID" value="KAK7014755.1"/>
    <property type="molecule type" value="Genomic_DNA"/>
</dbReference>
<dbReference type="AlphaFoldDB" id="A0AAW0AQM5"/>
<gene>
    <name evidence="1" type="ORF">VNI00_019290</name>
</gene>
<comment type="caution">
    <text evidence="1">The sequence shown here is derived from an EMBL/GenBank/DDBJ whole genome shotgun (WGS) entry which is preliminary data.</text>
</comment>
<evidence type="ECO:0000313" key="2">
    <source>
        <dbReference type="Proteomes" id="UP001383192"/>
    </source>
</evidence>
<keyword evidence="2" id="KW-1185">Reference proteome</keyword>